<gene>
    <name evidence="3" type="ORF">PMG11_03347</name>
</gene>
<feature type="domain" description="DUF3074" evidence="2">
    <location>
        <begin position="94"/>
        <end position="323"/>
    </location>
</feature>
<feature type="compositionally biased region" description="Basic residues" evidence="1">
    <location>
        <begin position="68"/>
        <end position="78"/>
    </location>
</feature>
<evidence type="ECO:0000313" key="4">
    <source>
        <dbReference type="Proteomes" id="UP000042958"/>
    </source>
</evidence>
<organism evidence="3 4">
    <name type="scientific">Penicillium brasilianum</name>
    <dbReference type="NCBI Taxonomy" id="104259"/>
    <lineage>
        <taxon>Eukaryota</taxon>
        <taxon>Fungi</taxon>
        <taxon>Dikarya</taxon>
        <taxon>Ascomycota</taxon>
        <taxon>Pezizomycotina</taxon>
        <taxon>Eurotiomycetes</taxon>
        <taxon>Eurotiomycetidae</taxon>
        <taxon>Eurotiales</taxon>
        <taxon>Aspergillaceae</taxon>
        <taxon>Penicillium</taxon>
    </lineage>
</organism>
<proteinExistence type="predicted"/>
<dbReference type="InterPro" id="IPR024500">
    <property type="entry name" value="DUF3074"/>
</dbReference>
<dbReference type="OrthoDB" id="6423603at2759"/>
<dbReference type="STRING" id="104259.A0A0F7V9X3"/>
<protein>
    <recommendedName>
        <fullName evidence="2">DUF3074 domain-containing protein</fullName>
    </recommendedName>
</protein>
<name>A0A0F7V9X3_PENBI</name>
<dbReference type="Proteomes" id="UP000042958">
    <property type="component" value="Unassembled WGS sequence"/>
</dbReference>
<dbReference type="AlphaFoldDB" id="A0A0F7V9X3"/>
<reference evidence="4" key="1">
    <citation type="journal article" date="2015" name="Genome Announc.">
        <title>Draft genome sequence of the fungus Penicillium brasilianum MG11.</title>
        <authorList>
            <person name="Horn F."/>
            <person name="Linde J."/>
            <person name="Mattern D.J."/>
            <person name="Walther G."/>
            <person name="Guthke R."/>
            <person name="Brakhage A.A."/>
            <person name="Valiante V."/>
        </authorList>
    </citation>
    <scope>NUCLEOTIDE SEQUENCE [LARGE SCALE GENOMIC DNA]</scope>
    <source>
        <strain evidence="4">MG11</strain>
    </source>
</reference>
<accession>A0A0F7V9X3</accession>
<dbReference type="Pfam" id="PF11274">
    <property type="entry name" value="DUF3074"/>
    <property type="match status" value="1"/>
</dbReference>
<feature type="region of interest" description="Disordered" evidence="1">
    <location>
        <begin position="49"/>
        <end position="86"/>
    </location>
</feature>
<dbReference type="PANTHER" id="PTHR40370:SF1">
    <property type="entry name" value="DUF3074 DOMAIN-CONTAINING PROTEIN"/>
    <property type="match status" value="1"/>
</dbReference>
<dbReference type="EMBL" id="CDHK01000003">
    <property type="protein sequence ID" value="CEO58639.1"/>
    <property type="molecule type" value="Genomic_DNA"/>
</dbReference>
<evidence type="ECO:0000256" key="1">
    <source>
        <dbReference type="SAM" id="MobiDB-lite"/>
    </source>
</evidence>
<evidence type="ECO:0000259" key="2">
    <source>
        <dbReference type="Pfam" id="PF11274"/>
    </source>
</evidence>
<keyword evidence="4" id="KW-1185">Reference proteome</keyword>
<dbReference type="PANTHER" id="PTHR40370">
    <property type="entry name" value="EXPRESSED PROTEIN"/>
    <property type="match status" value="1"/>
</dbReference>
<evidence type="ECO:0000313" key="3">
    <source>
        <dbReference type="EMBL" id="CEO58639.1"/>
    </source>
</evidence>
<sequence length="330" mass="36304">MSLIQLQPHPFTSIPAHPSFSTDLSRPELHQYISTALHEALQLLHSIPSTFTTDPKPRPSPPSQAKVKLLRGWRKPSHPRASTGGKSKVKSDFWVCRQSEHVDASSKGTASWREFEAGLRSQHAEHEMEYTPSVSAVERLVEWAAEDIGEVEVDGTRFTSVSMEANLITHTFHPSALIAPRSFISLTISAAHDNLPSRSSQTTAQPQSQEQNGKGFFTIQIPLHSEASSTPQALHQKITASIPKRAIFANYASVERVELISAAHSTDQPSAEQQSQPQSRIKWTMATTSDAGGSIPQWVQRSWALGGVPRAVVADVGLFIGWTTRRRQAV</sequence>